<accession>A0A328VQ26</accession>
<proteinExistence type="predicted"/>
<dbReference type="EMBL" id="MCIF01000002">
    <property type="protein sequence ID" value="RAQ97793.1"/>
    <property type="molecule type" value="Genomic_DNA"/>
</dbReference>
<keyword evidence="2" id="KW-1185">Reference proteome</keyword>
<protein>
    <submittedName>
        <fullName evidence="1">Uncharacterized protein</fullName>
    </submittedName>
</protein>
<reference evidence="1 2" key="1">
    <citation type="submission" date="2016-08" db="EMBL/GenBank/DDBJ databases">
        <title>Analysis of Carbohydrate Active Enzymes in Thermogemmatispora T81 Reveals Carbohydrate Degradation Ability.</title>
        <authorList>
            <person name="Tomazini A."/>
            <person name="Lal S."/>
            <person name="Stott M."/>
            <person name="Henrissat B."/>
            <person name="Polikarpov I."/>
            <person name="Sparling R."/>
            <person name="Levin D.B."/>
        </authorList>
    </citation>
    <scope>NUCLEOTIDE SEQUENCE [LARGE SCALE GENOMIC DNA]</scope>
    <source>
        <strain evidence="1 2">T81</strain>
    </source>
</reference>
<organism evidence="1 2">
    <name type="scientific">Thermogemmatispora tikiterensis</name>
    <dbReference type="NCBI Taxonomy" id="1825093"/>
    <lineage>
        <taxon>Bacteria</taxon>
        <taxon>Bacillati</taxon>
        <taxon>Chloroflexota</taxon>
        <taxon>Ktedonobacteria</taxon>
        <taxon>Thermogemmatisporales</taxon>
        <taxon>Thermogemmatisporaceae</taxon>
        <taxon>Thermogemmatispora</taxon>
    </lineage>
</organism>
<sequence length="215" mass="24144">MQASDDSSGQPLLWLQPERRRSYLVLRKGSVELATFERDQQRPTQILLTFGSESWLLLGQQLFDPAVKIYPGPARDRAADAQPLAWLDSESRFPELRLLLADGRCYCWVWRRSTALASCTCQMLSTQGPVLLRIHMPAWQPSRARLKDCQLQLFPAAEGLTELPLLVALSPYILLLGQEESGPAPRRRSLAGEEVVSEVLEAIVTFLGELLGHLH</sequence>
<dbReference type="Proteomes" id="UP000248706">
    <property type="component" value="Unassembled WGS sequence"/>
</dbReference>
<gene>
    <name evidence="1" type="ORF">A4R35_19795</name>
</gene>
<evidence type="ECO:0000313" key="1">
    <source>
        <dbReference type="EMBL" id="RAQ97793.1"/>
    </source>
</evidence>
<evidence type="ECO:0000313" key="2">
    <source>
        <dbReference type="Proteomes" id="UP000248706"/>
    </source>
</evidence>
<dbReference type="RefSeq" id="WP_112432497.1">
    <property type="nucleotide sequence ID" value="NZ_MCIF01000002.1"/>
</dbReference>
<dbReference type="AlphaFoldDB" id="A0A328VQ26"/>
<dbReference type="OrthoDB" id="155599at2"/>
<comment type="caution">
    <text evidence="1">The sequence shown here is derived from an EMBL/GenBank/DDBJ whole genome shotgun (WGS) entry which is preliminary data.</text>
</comment>
<name>A0A328VQ26_9CHLR</name>